<protein>
    <recommendedName>
        <fullName evidence="2">DUF4097 domain-containing protein</fullName>
    </recommendedName>
</protein>
<dbReference type="RefSeq" id="WP_053230993.1">
    <property type="nucleotide sequence ID" value="NZ_CP011125.1"/>
</dbReference>
<evidence type="ECO:0000313" key="3">
    <source>
        <dbReference type="EMBL" id="AKF03545.1"/>
    </source>
</evidence>
<proteinExistence type="predicted"/>
<accession>A0A0F6YG78</accession>
<dbReference type="Proteomes" id="UP000034883">
    <property type="component" value="Chromosome"/>
</dbReference>
<keyword evidence="1" id="KW-0732">Signal</keyword>
<organism evidence="3 4">
    <name type="scientific">Sandaracinus amylolyticus</name>
    <dbReference type="NCBI Taxonomy" id="927083"/>
    <lineage>
        <taxon>Bacteria</taxon>
        <taxon>Pseudomonadati</taxon>
        <taxon>Myxococcota</taxon>
        <taxon>Polyangia</taxon>
        <taxon>Polyangiales</taxon>
        <taxon>Sandaracinaceae</taxon>
        <taxon>Sandaracinus</taxon>
    </lineage>
</organism>
<feature type="signal peptide" evidence="1">
    <location>
        <begin position="1"/>
        <end position="21"/>
    </location>
</feature>
<dbReference type="STRING" id="927083.DB32_000694"/>
<reference evidence="3 4" key="1">
    <citation type="submission" date="2015-03" db="EMBL/GenBank/DDBJ databases">
        <title>Genome assembly of Sandaracinus amylolyticus DSM 53668.</title>
        <authorList>
            <person name="Sharma G."/>
            <person name="Subramanian S."/>
        </authorList>
    </citation>
    <scope>NUCLEOTIDE SEQUENCE [LARGE SCALE GENOMIC DNA]</scope>
    <source>
        <strain evidence="3 4">DSM 53668</strain>
    </source>
</reference>
<evidence type="ECO:0000256" key="1">
    <source>
        <dbReference type="SAM" id="SignalP"/>
    </source>
</evidence>
<name>A0A0F6YG78_9BACT</name>
<dbReference type="KEGG" id="samy:DB32_000694"/>
<dbReference type="AlphaFoldDB" id="A0A0F6YG78"/>
<keyword evidence="4" id="KW-1185">Reference proteome</keyword>
<dbReference type="OrthoDB" id="6195678at2"/>
<sequence length="307" mass="30623">MRALIRTSLVLALATGCTFNAEPFTRAVPAEHDAAITKLRVDIDGLGSTFDGGDLVIRGADRPGASAEVTISGLVGVGDDPDQIASDMEVALQDGGDSVVELRLAYRGPAAESVWVDSVAIEQQIGTELDVSAGSATVDAAGLDAPFVNIHTGSGSIRLRDADEVILQAGSGSIDVVAGSGTLMADSGSITMAMSGPVLADTDSGSIDGSFGGHGELSADSGSLELELTTPLDGDVILGTDSGSITLVIPRGAGMSLDLDAGSGSVTVRAGGVSESGESFSGAINGGGEFRVRARAGSGSITVREAD</sequence>
<dbReference type="Pfam" id="PF13349">
    <property type="entry name" value="DUF4097"/>
    <property type="match status" value="1"/>
</dbReference>
<feature type="chain" id="PRO_5002512625" description="DUF4097 domain-containing protein" evidence="1">
    <location>
        <begin position="22"/>
        <end position="307"/>
    </location>
</feature>
<dbReference type="PROSITE" id="PS51257">
    <property type="entry name" value="PROKAR_LIPOPROTEIN"/>
    <property type="match status" value="1"/>
</dbReference>
<dbReference type="EMBL" id="CP011125">
    <property type="protein sequence ID" value="AKF03545.1"/>
    <property type="molecule type" value="Genomic_DNA"/>
</dbReference>
<gene>
    <name evidence="3" type="ORF">DB32_000694</name>
</gene>
<evidence type="ECO:0000313" key="4">
    <source>
        <dbReference type="Proteomes" id="UP000034883"/>
    </source>
</evidence>
<evidence type="ECO:0000259" key="2">
    <source>
        <dbReference type="Pfam" id="PF13349"/>
    </source>
</evidence>
<dbReference type="InterPro" id="IPR025164">
    <property type="entry name" value="Toastrack_DUF4097"/>
</dbReference>
<feature type="domain" description="DUF4097" evidence="2">
    <location>
        <begin position="128"/>
        <end position="303"/>
    </location>
</feature>